<dbReference type="Proteomes" id="UP000729402">
    <property type="component" value="Unassembled WGS sequence"/>
</dbReference>
<dbReference type="AlphaFoldDB" id="A0A8J5R4Z4"/>
<reference evidence="2" key="2">
    <citation type="submission" date="2021-02" db="EMBL/GenBank/DDBJ databases">
        <authorList>
            <person name="Kimball J.A."/>
            <person name="Haas M.W."/>
            <person name="Macchietto M."/>
            <person name="Kono T."/>
            <person name="Duquette J."/>
            <person name="Shao M."/>
        </authorList>
    </citation>
    <scope>NUCLEOTIDE SEQUENCE</scope>
    <source>
        <tissue evidence="2">Fresh leaf tissue</tissue>
    </source>
</reference>
<name>A0A8J5R4Z4_ZIZPA</name>
<sequence>MQFISVTVSLCFDLLQACSYIFCALLFCCSNSELSLPCPAPGPQIEMAALLRAYVLLFTAFFFSGLMQLSVAQGAAKTAAIDAKAIDQAIAYLLMLAALFVTYFAH</sequence>
<evidence type="ECO:0000313" key="2">
    <source>
        <dbReference type="EMBL" id="KAG8051470.1"/>
    </source>
</evidence>
<gene>
    <name evidence="2" type="ORF">GUJ93_ZPchr0001g33070</name>
</gene>
<organism evidence="2 3">
    <name type="scientific">Zizania palustris</name>
    <name type="common">Northern wild rice</name>
    <dbReference type="NCBI Taxonomy" id="103762"/>
    <lineage>
        <taxon>Eukaryota</taxon>
        <taxon>Viridiplantae</taxon>
        <taxon>Streptophyta</taxon>
        <taxon>Embryophyta</taxon>
        <taxon>Tracheophyta</taxon>
        <taxon>Spermatophyta</taxon>
        <taxon>Magnoliopsida</taxon>
        <taxon>Liliopsida</taxon>
        <taxon>Poales</taxon>
        <taxon>Poaceae</taxon>
        <taxon>BOP clade</taxon>
        <taxon>Oryzoideae</taxon>
        <taxon>Oryzeae</taxon>
        <taxon>Zizaniinae</taxon>
        <taxon>Zizania</taxon>
    </lineage>
</organism>
<dbReference type="OrthoDB" id="651403at2759"/>
<keyword evidence="1" id="KW-0472">Membrane</keyword>
<feature type="transmembrane region" description="Helical" evidence="1">
    <location>
        <begin position="89"/>
        <end position="105"/>
    </location>
</feature>
<protein>
    <submittedName>
        <fullName evidence="2">Uncharacterized protein</fullName>
    </submittedName>
</protein>
<dbReference type="EMBL" id="JAAALK010000288">
    <property type="protein sequence ID" value="KAG8051470.1"/>
    <property type="molecule type" value="Genomic_DNA"/>
</dbReference>
<dbReference type="Pfam" id="PF06376">
    <property type="entry name" value="AGP"/>
    <property type="match status" value="1"/>
</dbReference>
<evidence type="ECO:0000256" key="1">
    <source>
        <dbReference type="SAM" id="Phobius"/>
    </source>
</evidence>
<dbReference type="InterPro" id="IPR009424">
    <property type="entry name" value="AGP16/20/22/41"/>
</dbReference>
<accession>A0A8J5R4Z4</accession>
<keyword evidence="3" id="KW-1185">Reference proteome</keyword>
<reference evidence="2" key="1">
    <citation type="journal article" date="2021" name="bioRxiv">
        <title>Whole Genome Assembly and Annotation of Northern Wild Rice, Zizania palustris L., Supports a Whole Genome Duplication in the Zizania Genus.</title>
        <authorList>
            <person name="Haas M."/>
            <person name="Kono T."/>
            <person name="Macchietto M."/>
            <person name="Millas R."/>
            <person name="McGilp L."/>
            <person name="Shao M."/>
            <person name="Duquette J."/>
            <person name="Hirsch C.N."/>
            <person name="Kimball J."/>
        </authorList>
    </citation>
    <scope>NUCLEOTIDE SEQUENCE</scope>
    <source>
        <tissue evidence="2">Fresh leaf tissue</tissue>
    </source>
</reference>
<keyword evidence="1" id="KW-0812">Transmembrane</keyword>
<keyword evidence="1" id="KW-1133">Transmembrane helix</keyword>
<feature type="transmembrane region" description="Helical" evidence="1">
    <location>
        <begin position="49"/>
        <end position="69"/>
    </location>
</feature>
<proteinExistence type="predicted"/>
<evidence type="ECO:0000313" key="3">
    <source>
        <dbReference type="Proteomes" id="UP000729402"/>
    </source>
</evidence>
<dbReference type="PANTHER" id="PTHR33374">
    <property type="entry name" value="ARABINOGALACTAN PROTEIN 20"/>
    <property type="match status" value="1"/>
</dbReference>
<comment type="caution">
    <text evidence="2">The sequence shown here is derived from an EMBL/GenBank/DDBJ whole genome shotgun (WGS) entry which is preliminary data.</text>
</comment>